<keyword evidence="4" id="KW-1185">Reference proteome</keyword>
<dbReference type="EMBL" id="LGSS01000010">
    <property type="protein sequence ID" value="KNF08057.1"/>
    <property type="molecule type" value="Genomic_DNA"/>
</dbReference>
<protein>
    <submittedName>
        <fullName evidence="3">Germination-specific N-acetylmuramoyl-L-alanine amidase CwlD</fullName>
        <ecNumber evidence="3">3.5.1.28</ecNumber>
    </submittedName>
</protein>
<evidence type="ECO:0000313" key="4">
    <source>
        <dbReference type="Proteomes" id="UP000037267"/>
    </source>
</evidence>
<dbReference type="RefSeq" id="WP_050355704.1">
    <property type="nucleotide sequence ID" value="NZ_LGSS01000010.1"/>
</dbReference>
<gene>
    <name evidence="3" type="primary">cwlD</name>
    <name evidence="3" type="ORF">CLPU_10c01120</name>
</gene>
<sequence>MRVLYIKKKWIALLPIFIIALGYILRINNSVTPTFYLPVTNKVIAIDAGHGGIDPGAAGQLEKKEDDINLEIALKLRKLIEQNGGVVILTRDEDVGLYTDDSKTIREKKNEDLRNRKALVNDSNPDVFLSIHLNSFTQKQYYGAQTFYKKGCESSKKLAELIQEEFKNSLDKDNNRVPQSRDSLYLIREVEKPSVLIECGFLSNSNEEKLLNSEKYQEKIAWSIYIGLIKYFNEIEQK</sequence>
<evidence type="ECO:0000313" key="3">
    <source>
        <dbReference type="EMBL" id="KNF08057.1"/>
    </source>
</evidence>
<dbReference type="InterPro" id="IPR014234">
    <property type="entry name" value="Spore_CwlD"/>
</dbReference>
<reference evidence="4" key="1">
    <citation type="submission" date="2015-07" db="EMBL/GenBank/DDBJ databases">
        <title>Draft genome sequence of the purine-degrading Gottschalkia purinilyticum DSM 1384 (formerly Clostridium purinilyticum).</title>
        <authorList>
            <person name="Poehlein A."/>
            <person name="Schiel-Bengelsdorf B."/>
            <person name="Bengelsdorf F.R."/>
            <person name="Daniel R."/>
            <person name="Duerre P."/>
        </authorList>
    </citation>
    <scope>NUCLEOTIDE SEQUENCE [LARGE SCALE GENOMIC DNA]</scope>
    <source>
        <strain evidence="4">DSM 1384</strain>
    </source>
</reference>
<dbReference type="Gene3D" id="3.40.630.40">
    <property type="entry name" value="Zn-dependent exopeptidases"/>
    <property type="match status" value="1"/>
</dbReference>
<feature type="domain" description="MurNAc-LAA" evidence="2">
    <location>
        <begin position="117"/>
        <end position="229"/>
    </location>
</feature>
<keyword evidence="1 3" id="KW-0378">Hydrolase</keyword>
<dbReference type="GO" id="GO:0009253">
    <property type="term" value="P:peptidoglycan catabolic process"/>
    <property type="evidence" value="ECO:0007669"/>
    <property type="project" value="InterPro"/>
</dbReference>
<dbReference type="Pfam" id="PF01520">
    <property type="entry name" value="Amidase_3"/>
    <property type="match status" value="1"/>
</dbReference>
<dbReference type="SMART" id="SM00646">
    <property type="entry name" value="Ami_3"/>
    <property type="match status" value="1"/>
</dbReference>
<organism evidence="3 4">
    <name type="scientific">Gottschalkia purinilytica</name>
    <name type="common">Clostridium purinilyticum</name>
    <dbReference type="NCBI Taxonomy" id="1503"/>
    <lineage>
        <taxon>Bacteria</taxon>
        <taxon>Bacillati</taxon>
        <taxon>Bacillota</taxon>
        <taxon>Tissierellia</taxon>
        <taxon>Tissierellales</taxon>
        <taxon>Gottschalkiaceae</taxon>
        <taxon>Gottschalkia</taxon>
    </lineage>
</organism>
<proteinExistence type="predicted"/>
<name>A0A0L0W9E5_GOTPU</name>
<evidence type="ECO:0000256" key="1">
    <source>
        <dbReference type="ARBA" id="ARBA00022801"/>
    </source>
</evidence>
<dbReference type="STRING" id="1503.CLPU_10c01120"/>
<dbReference type="GO" id="GO:0008745">
    <property type="term" value="F:N-acetylmuramoyl-L-alanine amidase activity"/>
    <property type="evidence" value="ECO:0007669"/>
    <property type="project" value="UniProtKB-EC"/>
</dbReference>
<dbReference type="PANTHER" id="PTHR30404:SF0">
    <property type="entry name" value="N-ACETYLMURAMOYL-L-ALANINE AMIDASE AMIC"/>
    <property type="match status" value="1"/>
</dbReference>
<dbReference type="NCBIfam" id="TIGR02883">
    <property type="entry name" value="spore_cwlD"/>
    <property type="match status" value="1"/>
</dbReference>
<dbReference type="PATRIC" id="fig|1503.3.peg.113"/>
<dbReference type="CDD" id="cd02696">
    <property type="entry name" value="MurNAc-LAA"/>
    <property type="match status" value="1"/>
</dbReference>
<dbReference type="EC" id="3.5.1.28" evidence="3"/>
<evidence type="ECO:0000259" key="2">
    <source>
        <dbReference type="SMART" id="SM00646"/>
    </source>
</evidence>
<dbReference type="GO" id="GO:0030288">
    <property type="term" value="C:outer membrane-bounded periplasmic space"/>
    <property type="evidence" value="ECO:0007669"/>
    <property type="project" value="TreeGrafter"/>
</dbReference>
<comment type="caution">
    <text evidence="3">The sequence shown here is derived from an EMBL/GenBank/DDBJ whole genome shotgun (WGS) entry which is preliminary data.</text>
</comment>
<dbReference type="OrthoDB" id="9806267at2"/>
<dbReference type="InterPro" id="IPR050695">
    <property type="entry name" value="N-acetylmuramoyl_amidase_3"/>
</dbReference>
<dbReference type="SUPFAM" id="SSF53187">
    <property type="entry name" value="Zn-dependent exopeptidases"/>
    <property type="match status" value="1"/>
</dbReference>
<dbReference type="AlphaFoldDB" id="A0A0L0W9E5"/>
<dbReference type="Proteomes" id="UP000037267">
    <property type="component" value="Unassembled WGS sequence"/>
</dbReference>
<dbReference type="InterPro" id="IPR002508">
    <property type="entry name" value="MurNAc-LAA_cat"/>
</dbReference>
<dbReference type="PANTHER" id="PTHR30404">
    <property type="entry name" value="N-ACETYLMURAMOYL-L-ALANINE AMIDASE"/>
    <property type="match status" value="1"/>
</dbReference>
<accession>A0A0L0W9E5</accession>